<feature type="signal peptide" evidence="2">
    <location>
        <begin position="1"/>
        <end position="21"/>
    </location>
</feature>
<feature type="chain" id="PRO_5045896358" description="DUF4352 domain-containing protein" evidence="2">
    <location>
        <begin position="22"/>
        <end position="197"/>
    </location>
</feature>
<dbReference type="RefSeq" id="WP_231819178.1">
    <property type="nucleotide sequence ID" value="NZ_CP082781.1"/>
</dbReference>
<proteinExistence type="predicted"/>
<gene>
    <name evidence="3" type="ORF">K8F61_11250</name>
</gene>
<evidence type="ECO:0000256" key="1">
    <source>
        <dbReference type="SAM" id="MobiDB-lite"/>
    </source>
</evidence>
<evidence type="ECO:0008006" key="5">
    <source>
        <dbReference type="Google" id="ProtNLM"/>
    </source>
</evidence>
<protein>
    <recommendedName>
        <fullName evidence="5">DUF4352 domain-containing protein</fullName>
    </recommendedName>
</protein>
<keyword evidence="2" id="KW-0732">Signal</keyword>
<dbReference type="EMBL" id="CP082781">
    <property type="protein sequence ID" value="UGS25264.1"/>
    <property type="molecule type" value="Genomic_DNA"/>
</dbReference>
<dbReference type="Proteomes" id="UP001199642">
    <property type="component" value="Chromosome"/>
</dbReference>
<sequence length="197" mass="19232">MRSSSASIAIIITALAVPALAGCFAAPVSGAGATPSASAEPSPSASSILPPGADPTPTDGPLEPAPLPTQEAPLDQPIAFDTGVTLRIDTVEAIEVTAETPGEVSGSAVRVTVTATNDSTEDQNVESAVVSVVAADGALGIGTSAGEPDPFAGAIAPGDAKTASYVFMLDDAAGRDVVVSVNYAAGEPVAVFTGKVS</sequence>
<dbReference type="PROSITE" id="PS51257">
    <property type="entry name" value="PROKAR_LIPOPROTEIN"/>
    <property type="match status" value="1"/>
</dbReference>
<feature type="compositionally biased region" description="Low complexity" evidence="1">
    <location>
        <begin position="30"/>
        <end position="62"/>
    </location>
</feature>
<organism evidence="3 4">
    <name type="scientific">Microbacterium resistens</name>
    <dbReference type="NCBI Taxonomy" id="156977"/>
    <lineage>
        <taxon>Bacteria</taxon>
        <taxon>Bacillati</taxon>
        <taxon>Actinomycetota</taxon>
        <taxon>Actinomycetes</taxon>
        <taxon>Micrococcales</taxon>
        <taxon>Microbacteriaceae</taxon>
        <taxon>Microbacterium</taxon>
    </lineage>
</organism>
<reference evidence="3 4" key="1">
    <citation type="submission" date="2023-01" db="EMBL/GenBank/DDBJ databases">
        <title>Characterization of estradiol degrading bacteria Microbacterium sp. MZT7 and reveal degrading genes through genome analysis.</title>
        <authorList>
            <person name="Hao P."/>
            <person name="Gao Y."/>
        </authorList>
    </citation>
    <scope>NUCLEOTIDE SEQUENCE [LARGE SCALE GENOMIC DNA]</scope>
    <source>
        <strain evidence="3 4">MZT7</strain>
    </source>
</reference>
<keyword evidence="4" id="KW-1185">Reference proteome</keyword>
<evidence type="ECO:0000256" key="2">
    <source>
        <dbReference type="SAM" id="SignalP"/>
    </source>
</evidence>
<name>A0ABY3RQX2_9MICO</name>
<evidence type="ECO:0000313" key="4">
    <source>
        <dbReference type="Proteomes" id="UP001199642"/>
    </source>
</evidence>
<feature type="region of interest" description="Disordered" evidence="1">
    <location>
        <begin position="30"/>
        <end position="73"/>
    </location>
</feature>
<evidence type="ECO:0000313" key="3">
    <source>
        <dbReference type="EMBL" id="UGS25264.1"/>
    </source>
</evidence>
<accession>A0ABY3RQX2</accession>